<dbReference type="PIRSF" id="PIRSF029129">
    <property type="entry name" value="DUF1786_pyruvate_format-lyase"/>
    <property type="match status" value="1"/>
</dbReference>
<dbReference type="InterPro" id="IPR014846">
    <property type="entry name" value="DUF1786_pyruvate_format-lyase"/>
</dbReference>
<keyword evidence="2" id="KW-1185">Reference proteome</keyword>
<evidence type="ECO:0000313" key="1">
    <source>
        <dbReference type="EMBL" id="MCM2465309.1"/>
    </source>
</evidence>
<dbReference type="RefSeq" id="WP_250986547.1">
    <property type="nucleotide sequence ID" value="NZ_QFDM01000001.1"/>
</dbReference>
<keyword evidence="1" id="KW-0456">Lyase</keyword>
<name>A0ABD4TCW7_9EURY</name>
<dbReference type="AlphaFoldDB" id="A0ABD4TCW7"/>
<dbReference type="Pfam" id="PF08735">
    <property type="entry name" value="DUF1786"/>
    <property type="match status" value="1"/>
</dbReference>
<gene>
    <name evidence="1" type="ORF">DIC75_03090</name>
</gene>
<dbReference type="GO" id="GO:0016829">
    <property type="term" value="F:lyase activity"/>
    <property type="evidence" value="ECO:0007669"/>
    <property type="project" value="UniProtKB-KW"/>
</dbReference>
<accession>A0ABD4TCW7</accession>
<comment type="caution">
    <text evidence="1">The sequence shown here is derived from an EMBL/GenBank/DDBJ whole genome shotgun (WGS) entry which is preliminary data.</text>
</comment>
<organism evidence="1 2">
    <name type="scientific">Methanoculleus oceani</name>
    <dbReference type="NCBI Taxonomy" id="2184756"/>
    <lineage>
        <taxon>Archaea</taxon>
        <taxon>Methanobacteriati</taxon>
        <taxon>Methanobacteriota</taxon>
        <taxon>Stenosarchaea group</taxon>
        <taxon>Methanomicrobia</taxon>
        <taxon>Methanomicrobiales</taxon>
        <taxon>Methanomicrobiaceae</taxon>
        <taxon>Methanoculleus</taxon>
    </lineage>
</organism>
<keyword evidence="1" id="KW-0670">Pyruvate</keyword>
<proteinExistence type="predicted"/>
<reference evidence="1 2" key="1">
    <citation type="submission" date="2018-05" db="EMBL/GenBank/DDBJ databases">
        <title>Isolation and characterization of genus Methanoculleus species and their viruses from deep sea marine sediment offshore southwestern Taiwan.</title>
        <authorList>
            <person name="Wei W.-H."/>
            <person name="Chen W.-C."/>
            <person name="Lai M.-C."/>
            <person name="Chen S.-C."/>
        </authorList>
    </citation>
    <scope>NUCLEOTIDE SEQUENCE [LARGE SCALE GENOMIC DNA]</scope>
    <source>
        <strain evidence="1 2">CWC-02</strain>
    </source>
</reference>
<evidence type="ECO:0000313" key="2">
    <source>
        <dbReference type="Proteomes" id="UP001523230"/>
    </source>
</evidence>
<protein>
    <submittedName>
        <fullName evidence="1">Pyruvate formate lyase-activating protein</fullName>
    </submittedName>
</protein>
<dbReference type="Proteomes" id="UP001523230">
    <property type="component" value="Unassembled WGS sequence"/>
</dbReference>
<sequence>MIDLTTPLLAIDVGRGTQDILVYEPGRSIENSIKLVLPSPTVVTAAKIRQATGAGRPVFLDGFLMGGGANTGAIREHLARGLPVYATPEAAGTIHDDLERVRATGVEIRSAPPGDAMIVRTTDYMKPELQKALSLFGVDYPENVAIAVQDHGYSPHRSNRIHRFELMRERLDAGDWDLLSLAVDPPLADMTRMQAVRHQAPGALVADTGPVALIGVLCDPVVRGMAGAGVTLVNAGNGHTLCFTLKGREIHGLFEHHTGALDPEKLQHYIRRLADGTLTSEEIFDDGGHGAAVRKPLATGAVVVTGPNRLRLLPEAYQAAPFGDMMLSGCFGLMHLWKEFRERRSERAELEKTRSVFE</sequence>
<dbReference type="EMBL" id="QFDM01000001">
    <property type="protein sequence ID" value="MCM2465309.1"/>
    <property type="molecule type" value="Genomic_DNA"/>
</dbReference>